<dbReference type="Proteomes" id="UP000663870">
    <property type="component" value="Unassembled WGS sequence"/>
</dbReference>
<evidence type="ECO:0000313" key="9">
    <source>
        <dbReference type="EMBL" id="CAF3796490.1"/>
    </source>
</evidence>
<protein>
    <submittedName>
        <fullName evidence="2">Uncharacterized protein</fullName>
    </submittedName>
</protein>
<feature type="transmembrane region" description="Helical" evidence="1">
    <location>
        <begin position="191"/>
        <end position="216"/>
    </location>
</feature>
<dbReference type="EMBL" id="CAJNOL010000473">
    <property type="protein sequence ID" value="CAF1081128.1"/>
    <property type="molecule type" value="Genomic_DNA"/>
</dbReference>
<reference evidence="2" key="1">
    <citation type="submission" date="2021-02" db="EMBL/GenBank/DDBJ databases">
        <authorList>
            <person name="Nowell W R."/>
        </authorList>
    </citation>
    <scope>NUCLEOTIDE SEQUENCE</scope>
</reference>
<sequence>MAKKSKDATASTAKKEAKVKGPTDPIAIRNLVRLLNILALLLAIIAFILQLFAVITHHWKWQTTNLHSIYAHRDRAVQRNVYDDSRIEQRYGLYTRDVKVYANNDEQLDALASTRFPRLDNGDEDLHRCLGQTSTLRGALLTCADRIISPEQCHCRRYPHWNAIIFFEITALILLGLVVLISALLSTQFSALLKLIGVALSFLAFLFLLIGLILLLSYLKRETRTIADTFPHLHSRFAHQVARTYPASSHKIVRRQAHETYRAYPLSAGQRPFNQTHFYQYLENTNQWILRPYSDYNNIPYEPRSQPIVTQRVTPAPVAYNPYGPSLGYDQVFEHTDACIGWSTVLSILAMILALLVPLILAFSWLTAKKLGPEIKTVTTTTVKTEYVPVPQEVHVETVPLTRAVITEGVRPGPYDIHSGRQEPVVIHDVVIRDDRPLATHTHRT</sequence>
<evidence type="ECO:0000313" key="5">
    <source>
        <dbReference type="EMBL" id="CAF1081128.1"/>
    </source>
</evidence>
<evidence type="ECO:0000313" key="10">
    <source>
        <dbReference type="Proteomes" id="UP000663854"/>
    </source>
</evidence>
<dbReference type="Proteomes" id="UP000663823">
    <property type="component" value="Unassembled WGS sequence"/>
</dbReference>
<evidence type="ECO:0000313" key="2">
    <source>
        <dbReference type="EMBL" id="CAF0952723.1"/>
    </source>
</evidence>
<gene>
    <name evidence="8" type="ORF">FNK824_LOCUS14301</name>
    <name evidence="5" type="ORF">JXQ802_LOCUS18191</name>
    <name evidence="7" type="ORF">JXQ802_LOCUS19303</name>
    <name evidence="9" type="ORF">OTI717_LOCUS18024</name>
    <name evidence="2" type="ORF">PYM288_LOCUS12214</name>
    <name evidence="4" type="ORF">RFH988_LOCUS15592</name>
    <name evidence="3" type="ORF">SEV965_LOCUS9875</name>
    <name evidence="6" type="ORF">ZHD862_LOCUS16794</name>
</gene>
<dbReference type="EMBL" id="CAJNOU010000392">
    <property type="protein sequence ID" value="CAF0983306.1"/>
    <property type="molecule type" value="Genomic_DNA"/>
</dbReference>
<dbReference type="Proteomes" id="UP000663864">
    <property type="component" value="Unassembled WGS sequence"/>
</dbReference>
<dbReference type="EMBL" id="CAJNOL010000526">
    <property type="protein sequence ID" value="CAF1102970.1"/>
    <property type="molecule type" value="Genomic_DNA"/>
</dbReference>
<evidence type="ECO:0000256" key="1">
    <source>
        <dbReference type="SAM" id="Phobius"/>
    </source>
</evidence>
<keyword evidence="1" id="KW-0472">Membrane</keyword>
<dbReference type="Proteomes" id="UP000663874">
    <property type="component" value="Unassembled WGS sequence"/>
</dbReference>
<accession>A0A814D995</accession>
<feature type="transmembrane region" description="Helical" evidence="1">
    <location>
        <begin position="164"/>
        <end position="185"/>
    </location>
</feature>
<dbReference type="Gene3D" id="1.20.140.150">
    <property type="match status" value="1"/>
</dbReference>
<evidence type="ECO:0000313" key="6">
    <source>
        <dbReference type="EMBL" id="CAF1085206.1"/>
    </source>
</evidence>
<dbReference type="OrthoDB" id="10036339at2759"/>
<dbReference type="EMBL" id="CAJNOH010000222">
    <property type="protein sequence ID" value="CAF0952723.1"/>
    <property type="molecule type" value="Genomic_DNA"/>
</dbReference>
<evidence type="ECO:0000313" key="8">
    <source>
        <dbReference type="EMBL" id="CAF3788536.1"/>
    </source>
</evidence>
<feature type="transmembrane region" description="Helical" evidence="1">
    <location>
        <begin position="345"/>
        <end position="366"/>
    </location>
</feature>
<evidence type="ECO:0000313" key="7">
    <source>
        <dbReference type="EMBL" id="CAF1102970.1"/>
    </source>
</evidence>
<evidence type="ECO:0000313" key="4">
    <source>
        <dbReference type="EMBL" id="CAF1028677.1"/>
    </source>
</evidence>
<dbReference type="Proteomes" id="UP000663854">
    <property type="component" value="Unassembled WGS sequence"/>
</dbReference>
<dbReference type="Proteomes" id="UP000663889">
    <property type="component" value="Unassembled WGS sequence"/>
</dbReference>
<dbReference type="EMBL" id="CAJOBE010001959">
    <property type="protein sequence ID" value="CAF3788536.1"/>
    <property type="molecule type" value="Genomic_DNA"/>
</dbReference>
<name>A0A814D995_9BILA</name>
<evidence type="ECO:0000313" key="11">
    <source>
        <dbReference type="Proteomes" id="UP000663870"/>
    </source>
</evidence>
<organism evidence="2 10">
    <name type="scientific">Rotaria sordida</name>
    <dbReference type="NCBI Taxonomy" id="392033"/>
    <lineage>
        <taxon>Eukaryota</taxon>
        <taxon>Metazoa</taxon>
        <taxon>Spiralia</taxon>
        <taxon>Gnathifera</taxon>
        <taxon>Rotifera</taxon>
        <taxon>Eurotatoria</taxon>
        <taxon>Bdelloidea</taxon>
        <taxon>Philodinida</taxon>
        <taxon>Philodinidae</taxon>
        <taxon>Rotaria</taxon>
    </lineage>
</organism>
<dbReference type="Proteomes" id="UP000663882">
    <property type="component" value="Unassembled WGS sequence"/>
</dbReference>
<dbReference type="EMBL" id="CAJNOO010000764">
    <property type="protein sequence ID" value="CAF1028677.1"/>
    <property type="molecule type" value="Genomic_DNA"/>
</dbReference>
<keyword evidence="1" id="KW-1133">Transmembrane helix</keyword>
<dbReference type="AlphaFoldDB" id="A0A814D995"/>
<dbReference type="EMBL" id="CAJNOT010000808">
    <property type="protein sequence ID" value="CAF1085206.1"/>
    <property type="molecule type" value="Genomic_DNA"/>
</dbReference>
<keyword evidence="11" id="KW-1185">Reference proteome</keyword>
<keyword evidence="1" id="KW-0812">Transmembrane</keyword>
<comment type="caution">
    <text evidence="2">The sequence shown here is derived from an EMBL/GenBank/DDBJ whole genome shotgun (WGS) entry which is preliminary data.</text>
</comment>
<evidence type="ECO:0000313" key="3">
    <source>
        <dbReference type="EMBL" id="CAF0983306.1"/>
    </source>
</evidence>
<proteinExistence type="predicted"/>
<dbReference type="EMBL" id="CAJOAX010002443">
    <property type="protein sequence ID" value="CAF3796490.1"/>
    <property type="molecule type" value="Genomic_DNA"/>
</dbReference>
<feature type="transmembrane region" description="Helical" evidence="1">
    <location>
        <begin position="34"/>
        <end position="55"/>
    </location>
</feature>